<feature type="domain" description="EthD" evidence="1">
    <location>
        <begin position="12"/>
        <end position="97"/>
    </location>
</feature>
<evidence type="ECO:0000313" key="2">
    <source>
        <dbReference type="EMBL" id="MBS4214960.1"/>
    </source>
</evidence>
<dbReference type="Proteomes" id="UP000679749">
    <property type="component" value="Unassembled WGS sequence"/>
</dbReference>
<dbReference type="EMBL" id="JAGYPF010000004">
    <property type="protein sequence ID" value="MBS4214960.1"/>
    <property type="molecule type" value="Genomic_DNA"/>
</dbReference>
<dbReference type="Gene3D" id="3.30.70.100">
    <property type="match status" value="2"/>
</dbReference>
<name>A0A942U594_9BACI</name>
<keyword evidence="3" id="KW-1185">Reference proteome</keyword>
<feature type="domain" description="EthD" evidence="1">
    <location>
        <begin position="129"/>
        <end position="212"/>
    </location>
</feature>
<accession>A0A942U594</accession>
<dbReference type="InterPro" id="IPR009799">
    <property type="entry name" value="EthD_dom"/>
</dbReference>
<gene>
    <name evidence="2" type="ORF">KHA99_21165</name>
</gene>
<dbReference type="AlphaFoldDB" id="A0A942U594"/>
<evidence type="ECO:0000259" key="1">
    <source>
        <dbReference type="Pfam" id="PF07110"/>
    </source>
</evidence>
<protein>
    <submittedName>
        <fullName evidence="2">EthD family reductase</fullName>
    </submittedName>
</protein>
<dbReference type="NCBIfam" id="TIGR02118">
    <property type="entry name" value="EthD family reductase"/>
    <property type="match status" value="1"/>
</dbReference>
<dbReference type="RefSeq" id="WP_213119459.1">
    <property type="nucleotide sequence ID" value="NZ_JAGYPF010000004.1"/>
</dbReference>
<dbReference type="Pfam" id="PF07110">
    <property type="entry name" value="EthD"/>
    <property type="match status" value="2"/>
</dbReference>
<dbReference type="GO" id="GO:0016491">
    <property type="term" value="F:oxidoreductase activity"/>
    <property type="evidence" value="ECO:0007669"/>
    <property type="project" value="InterPro"/>
</dbReference>
<dbReference type="InterPro" id="IPR011008">
    <property type="entry name" value="Dimeric_a/b-barrel"/>
</dbReference>
<dbReference type="SUPFAM" id="SSF54909">
    <property type="entry name" value="Dimeric alpha+beta barrel"/>
    <property type="match status" value="2"/>
</dbReference>
<reference evidence="2" key="1">
    <citation type="submission" date="2021-05" db="EMBL/GenBank/DDBJ databases">
        <title>Novel Bacillus species.</title>
        <authorList>
            <person name="Liu G."/>
        </authorList>
    </citation>
    <scope>NUCLEOTIDE SEQUENCE</scope>
    <source>
        <strain evidence="2">FJAT-49825</strain>
    </source>
</reference>
<evidence type="ECO:0000313" key="3">
    <source>
        <dbReference type="Proteomes" id="UP000679749"/>
    </source>
</evidence>
<comment type="caution">
    <text evidence="2">The sequence shown here is derived from an EMBL/GenBank/DDBJ whole genome shotgun (WGS) entry which is preliminary data.</text>
</comment>
<organism evidence="2 3">
    <name type="scientific">Neobacillus rhizophilus</name>
    <dbReference type="NCBI Taxonomy" id="2833579"/>
    <lineage>
        <taxon>Bacteria</taxon>
        <taxon>Bacillati</taxon>
        <taxon>Bacillota</taxon>
        <taxon>Bacilli</taxon>
        <taxon>Bacillales</taxon>
        <taxon>Bacillaceae</taxon>
        <taxon>Neobacillus</taxon>
    </lineage>
</organism>
<sequence length="230" mass="26698">MIVRMSIFQKRHNLTTQEFQSYWKDIHGPIAAKIPGLAQYEQNHVVNVIHLSSNLPQGSHSLDGICRLMFEDESAMQGVLKPEITKILQEDEAKFIEGLQTVVIRQNPVVPIVDELPLVKCISLIRRHRDLTFEAFEHEWDEIYAGYLKQIEGLKRYTQNYVTGRSIERKPATYEQMPIDCIDELYFEDIQSLEAAMTSDKWQKTMAQAETLIEMITSYIVNPHNVFKVQ</sequence>
<proteinExistence type="predicted"/>